<evidence type="ECO:0000313" key="2">
    <source>
        <dbReference type="EMBL" id="BDI28829.1"/>
    </source>
</evidence>
<dbReference type="Pfam" id="PF07228">
    <property type="entry name" value="SpoIIE"/>
    <property type="match status" value="1"/>
</dbReference>
<dbReference type="Gene3D" id="3.60.40.10">
    <property type="entry name" value="PPM-type phosphatase domain"/>
    <property type="match status" value="1"/>
</dbReference>
<dbReference type="KEGG" id="ccot:CCAX7_008800"/>
<dbReference type="SUPFAM" id="SSF55781">
    <property type="entry name" value="GAF domain-like"/>
    <property type="match status" value="3"/>
</dbReference>
<organism evidence="2 3">
    <name type="scientific">Capsulimonas corticalis</name>
    <dbReference type="NCBI Taxonomy" id="2219043"/>
    <lineage>
        <taxon>Bacteria</taxon>
        <taxon>Bacillati</taxon>
        <taxon>Armatimonadota</taxon>
        <taxon>Armatimonadia</taxon>
        <taxon>Capsulimonadales</taxon>
        <taxon>Capsulimonadaceae</taxon>
        <taxon>Capsulimonas</taxon>
    </lineage>
</organism>
<dbReference type="GO" id="GO:0016791">
    <property type="term" value="F:phosphatase activity"/>
    <property type="evidence" value="ECO:0007669"/>
    <property type="project" value="TreeGrafter"/>
</dbReference>
<gene>
    <name evidence="2" type="ORF">CCAX7_008800</name>
</gene>
<dbReference type="Pfam" id="PF13185">
    <property type="entry name" value="GAF_2"/>
    <property type="match status" value="2"/>
</dbReference>
<dbReference type="AlphaFoldDB" id="A0A402CU17"/>
<dbReference type="Gene3D" id="3.30.450.40">
    <property type="match status" value="3"/>
</dbReference>
<dbReference type="PANTHER" id="PTHR43156:SF2">
    <property type="entry name" value="STAGE II SPORULATION PROTEIN E"/>
    <property type="match status" value="1"/>
</dbReference>
<dbReference type="PANTHER" id="PTHR43156">
    <property type="entry name" value="STAGE II SPORULATION PROTEIN E-RELATED"/>
    <property type="match status" value="1"/>
</dbReference>
<dbReference type="InterPro" id="IPR001932">
    <property type="entry name" value="PPM-type_phosphatase-like_dom"/>
</dbReference>
<dbReference type="InterPro" id="IPR029016">
    <property type="entry name" value="GAF-like_dom_sf"/>
</dbReference>
<accession>A0A402CU17</accession>
<dbReference type="SMART" id="SM00331">
    <property type="entry name" value="PP2C_SIG"/>
    <property type="match status" value="1"/>
</dbReference>
<reference evidence="2 3" key="1">
    <citation type="journal article" date="2019" name="Int. J. Syst. Evol. Microbiol.">
        <title>Capsulimonas corticalis gen. nov., sp. nov., an aerobic capsulated bacterium, of a novel bacterial order, Capsulimonadales ord. nov., of the class Armatimonadia of the phylum Armatimonadetes.</title>
        <authorList>
            <person name="Li J."/>
            <person name="Kudo C."/>
            <person name="Tonouchi A."/>
        </authorList>
    </citation>
    <scope>NUCLEOTIDE SEQUENCE [LARGE SCALE GENOMIC DNA]</scope>
    <source>
        <strain evidence="2 3">AX-7</strain>
    </source>
</reference>
<dbReference type="InterPro" id="IPR003018">
    <property type="entry name" value="GAF"/>
</dbReference>
<dbReference type="InterPro" id="IPR052016">
    <property type="entry name" value="Bact_Sigma-Reg"/>
</dbReference>
<protein>
    <submittedName>
        <fullName evidence="2">Uncharacterized protein</fullName>
    </submittedName>
</protein>
<dbReference type="Proteomes" id="UP000287394">
    <property type="component" value="Chromosome"/>
</dbReference>
<proteinExistence type="predicted"/>
<evidence type="ECO:0000313" key="3">
    <source>
        <dbReference type="Proteomes" id="UP000287394"/>
    </source>
</evidence>
<name>A0A402CU17_9BACT</name>
<dbReference type="InterPro" id="IPR036457">
    <property type="entry name" value="PPM-type-like_dom_sf"/>
</dbReference>
<dbReference type="EMBL" id="AP025739">
    <property type="protein sequence ID" value="BDI28829.1"/>
    <property type="molecule type" value="Genomic_DNA"/>
</dbReference>
<keyword evidence="1" id="KW-0378">Hydrolase</keyword>
<keyword evidence="3" id="KW-1185">Reference proteome</keyword>
<dbReference type="SMART" id="SM00065">
    <property type="entry name" value="GAF"/>
    <property type="match status" value="3"/>
</dbReference>
<sequence length="863" mass="93769">MTTGKYSLIFPYEACDAMPNRPALNPGGERRILIGLTIVTNVALFAVAGILMAAIIPPRAASTLRTDLHFMLIIDGIAALAAILIAPTLLNALERMQQRVGRQNAKFRALHGIDSAIMKEDAPDRVLQMAVRQATMAMDGEYGAAWLFSDDEACVPIAQAFYGLPAGLHSLVREWIFESSRDGANRLKTPQRFHSLNREWAVDSAAAALRLESILTAPIVNNGEVLGVVMIANRGELSGEGPGFTEEDEEILTALAATVGIAVTKSRMMEEARRRGEMLRTLIGRTGEAIAASSDSTRLMQLFADEAAGILGCVRVAIYEFDDGLDQFLPLAIHDSQSLTKAMRESFYHHTLQMDAILPPSEDEEQPHRHYVANVCDSLGLNDSLCDVLSLPGFLFVLRSRDRSPIGILCFLDAEPRPQSPESHAFARALSSQASVALENARLAKRTHALLAQAEALQEATHKIAAELDPNRVLDGVMASARRVLNTDGYAFWVRDPHTGAWSTRAQFGLTFPETLVGRNPREAEVLGMVMLEQAAQVIGNMAHAPLMRASESELDRGAPRALLALPLLYGGNTVGVLALYYRAARTFLPAEVSLAQSFAHQAANAMENARLFAELQTLYAKEKRAAETMQLSLLPQTPQVMGSFEFASIYKAGLDESVIGGDFLDLIRLNPTHMGIVIADVSGKGLRAAVQTAMIKYTLRAFAQEDPTNPAAVVSRVNDVFCADSSGLQGFITLFYGVLDVLTGEFRYAVGGHETPLLCRANGAVSPLEVGEGIALGCQSGMFFDERSVTIGPLDSLLLYTDGLTEARDIHNTFLGIEGLQKLLTPAPDARVAVHNIYDRVRRFAGDVLRDDAAMMVIRRSE</sequence>
<evidence type="ECO:0000256" key="1">
    <source>
        <dbReference type="ARBA" id="ARBA00022801"/>
    </source>
</evidence>